<organism evidence="1 2">
    <name type="scientific">Candidatus Rhodoblastus alkanivorans</name>
    <dbReference type="NCBI Taxonomy" id="2954117"/>
    <lineage>
        <taxon>Bacteria</taxon>
        <taxon>Pseudomonadati</taxon>
        <taxon>Pseudomonadota</taxon>
        <taxon>Alphaproteobacteria</taxon>
        <taxon>Hyphomicrobiales</taxon>
        <taxon>Rhodoblastaceae</taxon>
        <taxon>Rhodoblastus</taxon>
    </lineage>
</organism>
<proteinExistence type="predicted"/>
<keyword evidence="2" id="KW-1185">Reference proteome</keyword>
<name>A0ABS9Z145_9HYPH</name>
<dbReference type="EMBL" id="JAIVFP010000001">
    <property type="protein sequence ID" value="MCI4681180.1"/>
    <property type="molecule type" value="Genomic_DNA"/>
</dbReference>
<evidence type="ECO:0000313" key="1">
    <source>
        <dbReference type="EMBL" id="MCI4681180.1"/>
    </source>
</evidence>
<gene>
    <name evidence="1" type="ORF">K2U94_00035</name>
</gene>
<sequence>MLGPVDLEGWLDGDEDENLRALLRQCAEIRRLRRTPSLTAFPGWSAFDFALARRFSATDYLDSHEMRRLAERLGLFDGDGVSARSC</sequence>
<accession>A0ABS9Z145</accession>
<reference evidence="1" key="1">
    <citation type="journal article" date="2022" name="ISME J.">
        <title>Identification of active gaseous-alkane degraders at natural gas seeps.</title>
        <authorList>
            <person name="Farhan Ul Haque M."/>
            <person name="Hernandez M."/>
            <person name="Crombie A.T."/>
            <person name="Murrell J.C."/>
        </authorList>
    </citation>
    <scope>NUCLEOTIDE SEQUENCE</scope>
    <source>
        <strain evidence="1">PC2</strain>
    </source>
</reference>
<comment type="caution">
    <text evidence="1">The sequence shown here is derived from an EMBL/GenBank/DDBJ whole genome shotgun (WGS) entry which is preliminary data.</text>
</comment>
<evidence type="ECO:0000313" key="2">
    <source>
        <dbReference type="Proteomes" id="UP001139104"/>
    </source>
</evidence>
<dbReference type="RefSeq" id="WP_243065261.1">
    <property type="nucleotide sequence ID" value="NZ_JAIVFK010000050.1"/>
</dbReference>
<protein>
    <submittedName>
        <fullName evidence="1">Uncharacterized protein</fullName>
    </submittedName>
</protein>
<dbReference type="Proteomes" id="UP001139104">
    <property type="component" value="Unassembled WGS sequence"/>
</dbReference>